<dbReference type="PANTHER" id="PTHR24198">
    <property type="entry name" value="ANKYRIN REPEAT AND PROTEIN KINASE DOMAIN-CONTAINING PROTEIN"/>
    <property type="match status" value="1"/>
</dbReference>
<protein>
    <recommendedName>
        <fullName evidence="7">DUF3447 domain-containing protein</fullName>
    </recommendedName>
</protein>
<dbReference type="SUPFAM" id="SSF48403">
    <property type="entry name" value="Ankyrin repeat"/>
    <property type="match status" value="1"/>
</dbReference>
<dbReference type="EMBL" id="JAPFFF010000005">
    <property type="protein sequence ID" value="KAK8889212.1"/>
    <property type="molecule type" value="Genomic_DNA"/>
</dbReference>
<dbReference type="Proteomes" id="UP001470230">
    <property type="component" value="Unassembled WGS sequence"/>
</dbReference>
<organism evidence="5 6">
    <name type="scientific">Tritrichomonas musculus</name>
    <dbReference type="NCBI Taxonomy" id="1915356"/>
    <lineage>
        <taxon>Eukaryota</taxon>
        <taxon>Metamonada</taxon>
        <taxon>Parabasalia</taxon>
        <taxon>Tritrichomonadida</taxon>
        <taxon>Tritrichomonadidae</taxon>
        <taxon>Tritrichomonas</taxon>
    </lineage>
</organism>
<feature type="coiled-coil region" evidence="4">
    <location>
        <begin position="159"/>
        <end position="186"/>
    </location>
</feature>
<evidence type="ECO:0000256" key="3">
    <source>
        <dbReference type="PROSITE-ProRule" id="PRU00023"/>
    </source>
</evidence>
<dbReference type="SMART" id="SM00248">
    <property type="entry name" value="ANK"/>
    <property type="match status" value="7"/>
</dbReference>
<keyword evidence="6" id="KW-1185">Reference proteome</keyword>
<evidence type="ECO:0000256" key="1">
    <source>
        <dbReference type="ARBA" id="ARBA00022737"/>
    </source>
</evidence>
<proteinExistence type="predicted"/>
<sequence>MNHPNVGKSPEEFFKRMKDLEENFITFLENQDESSASFAMLDEYLQNQKLLENKYELKLFLYLINAISNNYHRPKNFLTKIELIFKTFQEEIQQYFSSFEIFHIFQKNKRLLLLLFQLEIISPTEDIYNLIINNKKYIDRKYPEYFYPEFESYMDEKKKNSIQDQIQDLKESIKEFNQKRENGENDNYICTLIQNDSAVDFISYIEKNNISLLSTIPSSIYETNLFLFNKNPTLIEYSAFYGSIQIFKYLYNKKVEIKNSIWPYSIHGKNADIIHFLEENKIDTLNNSFQYLIIESIKCHHNEITDYFKINFCENEKIYDYYLYRKSLKYYNFIFFTNEIISSLIDSCNSNQKLNIPYYLCKYDYFLIVEFLVNNESKLNLNEIYTIYKPSNELTNIVQCIAIKNGVVDQKSKEDEELEKKDKACYDFIMRRKEYTTYEYDTEQLTLLNIAVRKGNIDIIQLLLKLPGINTNSVSIKNYKLNPNANDSYDFYFKVKDEKTILFEAVESGYFDVVQFLLKNINLDVNCKLLNKKVHHDYFSTACMHYEFTYEKLLLHQAIKKGNTSIIKLLLSNPNIDINLESSEKILEAGGCIMYEKKETVIKKSSLYYAIKIGNIKLLQLLLEKPNIDVNLGIKEEFSEYKGTEIVQEKTPLYLAVEKQNLEIVKLLLENPQININFASTYCKEKMRYNRVIEKKTALTLAHEQQNIKIYELIKSKMDNTNEILDFSGLH</sequence>
<reference evidence="5 6" key="1">
    <citation type="submission" date="2024-04" db="EMBL/GenBank/DDBJ databases">
        <title>Tritrichomonas musculus Genome.</title>
        <authorList>
            <person name="Alves-Ferreira E."/>
            <person name="Grigg M."/>
            <person name="Lorenzi H."/>
            <person name="Galac M."/>
        </authorList>
    </citation>
    <scope>NUCLEOTIDE SEQUENCE [LARGE SCALE GENOMIC DNA]</scope>
    <source>
        <strain evidence="5 6">EAF2021</strain>
    </source>
</reference>
<dbReference type="InterPro" id="IPR002110">
    <property type="entry name" value="Ankyrin_rpt"/>
</dbReference>
<dbReference type="Gene3D" id="1.25.40.20">
    <property type="entry name" value="Ankyrin repeat-containing domain"/>
    <property type="match status" value="2"/>
</dbReference>
<gene>
    <name evidence="5" type="ORF">M9Y10_033958</name>
</gene>
<dbReference type="PANTHER" id="PTHR24198:SF165">
    <property type="entry name" value="ANKYRIN REPEAT-CONTAINING PROTEIN-RELATED"/>
    <property type="match status" value="1"/>
</dbReference>
<name>A0ABR2KE93_9EUKA</name>
<dbReference type="Pfam" id="PF13606">
    <property type="entry name" value="Ank_3"/>
    <property type="match status" value="1"/>
</dbReference>
<comment type="caution">
    <text evidence="5">The sequence shown here is derived from an EMBL/GenBank/DDBJ whole genome shotgun (WGS) entry which is preliminary data.</text>
</comment>
<dbReference type="InterPro" id="IPR036770">
    <property type="entry name" value="Ankyrin_rpt-contain_sf"/>
</dbReference>
<dbReference type="PROSITE" id="PS50088">
    <property type="entry name" value="ANK_REPEAT"/>
    <property type="match status" value="1"/>
</dbReference>
<evidence type="ECO:0008006" key="7">
    <source>
        <dbReference type="Google" id="ProtNLM"/>
    </source>
</evidence>
<evidence type="ECO:0000256" key="2">
    <source>
        <dbReference type="ARBA" id="ARBA00023043"/>
    </source>
</evidence>
<evidence type="ECO:0000256" key="4">
    <source>
        <dbReference type="SAM" id="Coils"/>
    </source>
</evidence>
<evidence type="ECO:0000313" key="5">
    <source>
        <dbReference type="EMBL" id="KAK8889212.1"/>
    </source>
</evidence>
<feature type="repeat" description="ANK" evidence="3">
    <location>
        <begin position="648"/>
        <end position="671"/>
    </location>
</feature>
<evidence type="ECO:0000313" key="6">
    <source>
        <dbReference type="Proteomes" id="UP001470230"/>
    </source>
</evidence>
<dbReference type="PROSITE" id="PS50297">
    <property type="entry name" value="ANK_REP_REGION"/>
    <property type="match status" value="1"/>
</dbReference>
<keyword evidence="2 3" id="KW-0040">ANK repeat</keyword>
<accession>A0ABR2KE93</accession>
<keyword evidence="1" id="KW-0677">Repeat</keyword>
<keyword evidence="4" id="KW-0175">Coiled coil</keyword>
<dbReference type="Pfam" id="PF12796">
    <property type="entry name" value="Ank_2"/>
    <property type="match status" value="2"/>
</dbReference>